<dbReference type="GO" id="GO:0016579">
    <property type="term" value="P:protein deubiquitination"/>
    <property type="evidence" value="ECO:0007669"/>
    <property type="project" value="TreeGrafter"/>
</dbReference>
<keyword evidence="5" id="KW-0479">Metal-binding</keyword>
<dbReference type="HOGENOM" id="CLU_049327_0_0_1"/>
<dbReference type="Proteomes" id="UP000016931">
    <property type="component" value="Unassembled WGS sequence"/>
</dbReference>
<protein>
    <recommendedName>
        <fullName evidence="11">Ubiquitin thioesterase OTU</fullName>
        <ecNumber evidence="11">3.4.19.12</ecNumber>
    </recommendedName>
</protein>
<dbReference type="PANTHER" id="PTHR13312:SF0">
    <property type="entry name" value="UBIQUITIN THIOESTERASE OTU1"/>
    <property type="match status" value="1"/>
</dbReference>
<feature type="compositionally biased region" description="Polar residues" evidence="12">
    <location>
        <begin position="84"/>
        <end position="114"/>
    </location>
</feature>
<proteinExistence type="predicted"/>
<dbReference type="InterPro" id="IPR048857">
    <property type="entry name" value="OTU1_Ubl"/>
</dbReference>
<dbReference type="RefSeq" id="XP_016757008.1">
    <property type="nucleotide sequence ID" value="XM_016907051.1"/>
</dbReference>
<dbReference type="InterPro" id="IPR003323">
    <property type="entry name" value="OTU_dom"/>
</dbReference>
<dbReference type="FunFam" id="3.90.70.80:FF:000016">
    <property type="entry name" value="Putative ubiquitin thioesterase otu1"/>
    <property type="match status" value="1"/>
</dbReference>
<dbReference type="GeneID" id="27904188"/>
<dbReference type="Gene3D" id="3.10.20.90">
    <property type="entry name" value="Phosphatidylinositol 3-kinase Catalytic Subunit, Chain A, domain 1"/>
    <property type="match status" value="1"/>
</dbReference>
<accession>M3CXT1</accession>
<dbReference type="EC" id="3.4.19.12" evidence="11"/>
<dbReference type="Gene3D" id="3.90.70.80">
    <property type="match status" value="1"/>
</dbReference>
<dbReference type="InterPro" id="IPR057766">
    <property type="entry name" value="Znf-C2H2_OTU1-like_C"/>
</dbReference>
<dbReference type="OrthoDB" id="65596at2759"/>
<keyword evidence="7 11" id="KW-0833">Ubl conjugation pathway</keyword>
<sequence length="356" mass="38944">MTGPIRLRVRGPQGQATISIDSHALWSDLLHEISEKTGVADFDLKHGFPPQALNTESIDGGTKLSDLPLRLSGEQLTVSPRNVQASLSSPMSGSQAPISQAQSLPPLNQISPPTHDSGDFPSKPLSLTRKTKGDVESDPPEIPVPQLEGVMVLRVMPDDNSCMFRALSSAVLGSALDGMVEMRSIVAQTIQKKSDFYTKGVLEKEPEDYCRWIQRADAWGGGIELAILSEHFDIEICSVDVQSLHVHKFNEGKPRRCILVYSGIHYDVCAITPYNGADPGEDRKVFDVLQLDDEQMDGGALDAATELCKVLQSRHYYTDTHAFSLKCNQCGDKGNGERWATSHAKQTGHMDFGEAD</sequence>
<evidence type="ECO:0000256" key="11">
    <source>
        <dbReference type="RuleBase" id="RU367104"/>
    </source>
</evidence>
<dbReference type="PANTHER" id="PTHR13312">
    <property type="entry name" value="HIV-INDUCED PROTEIN-7-LIKE PROTEASE"/>
    <property type="match status" value="1"/>
</dbReference>
<evidence type="ECO:0000256" key="3">
    <source>
        <dbReference type="ARBA" id="ARBA00022490"/>
    </source>
</evidence>
<dbReference type="CDD" id="cd22745">
    <property type="entry name" value="OTU_OTU1"/>
    <property type="match status" value="1"/>
</dbReference>
<dbReference type="Pfam" id="PF21403">
    <property type="entry name" value="OTU1_UBXL"/>
    <property type="match status" value="1"/>
</dbReference>
<evidence type="ECO:0000256" key="6">
    <source>
        <dbReference type="ARBA" id="ARBA00022771"/>
    </source>
</evidence>
<gene>
    <name evidence="14" type="ORF">SEPMUDRAFT_151798</name>
</gene>
<dbReference type="GO" id="GO:0005829">
    <property type="term" value="C:cytosol"/>
    <property type="evidence" value="ECO:0007669"/>
    <property type="project" value="TreeGrafter"/>
</dbReference>
<dbReference type="MEROPS" id="C85.007"/>
<evidence type="ECO:0000256" key="10">
    <source>
        <dbReference type="ARBA" id="ARBA00022833"/>
    </source>
</evidence>
<dbReference type="GO" id="GO:0008270">
    <property type="term" value="F:zinc ion binding"/>
    <property type="evidence" value="ECO:0007669"/>
    <property type="project" value="UniProtKB-KW"/>
</dbReference>
<keyword evidence="4 14" id="KW-0645">Protease</keyword>
<evidence type="ECO:0000256" key="12">
    <source>
        <dbReference type="SAM" id="MobiDB-lite"/>
    </source>
</evidence>
<dbReference type="Pfam" id="PF24560">
    <property type="entry name" value="zf-C2H2_OTU1_C"/>
    <property type="match status" value="1"/>
</dbReference>
<dbReference type="AlphaFoldDB" id="M3CXT1"/>
<evidence type="ECO:0000256" key="5">
    <source>
        <dbReference type="ARBA" id="ARBA00022723"/>
    </source>
</evidence>
<keyword evidence="6" id="KW-0863">Zinc-finger</keyword>
<dbReference type="eggNOG" id="KOG3288">
    <property type="taxonomic scope" value="Eukaryota"/>
</dbReference>
<dbReference type="OMA" id="TRCILVY"/>
<evidence type="ECO:0000256" key="8">
    <source>
        <dbReference type="ARBA" id="ARBA00022801"/>
    </source>
</evidence>
<dbReference type="EMBL" id="KB456270">
    <property type="protein sequence ID" value="EMF08887.1"/>
    <property type="molecule type" value="Genomic_DNA"/>
</dbReference>
<dbReference type="STRING" id="692275.M3CXT1"/>
<comment type="function">
    <text evidence="11">Hydrolase that can remove conjugated ubiquitin from proteins and may therefore play an important regulatory role at the level of protein turnover by preventing degradation.</text>
</comment>
<keyword evidence="9 11" id="KW-0788">Thiol protease</keyword>
<dbReference type="GO" id="GO:0005634">
    <property type="term" value="C:nucleus"/>
    <property type="evidence" value="ECO:0007669"/>
    <property type="project" value="TreeGrafter"/>
</dbReference>
<evidence type="ECO:0000256" key="7">
    <source>
        <dbReference type="ARBA" id="ARBA00022786"/>
    </source>
</evidence>
<keyword evidence="10" id="KW-0862">Zinc</keyword>
<name>M3CXT1_SPHMS</name>
<dbReference type="InterPro" id="IPR038765">
    <property type="entry name" value="Papain-like_cys_pep_sf"/>
</dbReference>
<dbReference type="SUPFAM" id="SSF54001">
    <property type="entry name" value="Cysteine proteinases"/>
    <property type="match status" value="1"/>
</dbReference>
<evidence type="ECO:0000313" key="14">
    <source>
        <dbReference type="EMBL" id="EMF08887.1"/>
    </source>
</evidence>
<comment type="subcellular location">
    <subcellularLocation>
        <location evidence="2 11">Cytoplasm</location>
    </subcellularLocation>
</comment>
<comment type="catalytic activity">
    <reaction evidence="1 11">
        <text>Thiol-dependent hydrolysis of ester, thioester, amide, peptide and isopeptide bonds formed by the C-terminal Gly of ubiquitin (a 76-residue protein attached to proteins as an intracellular targeting signal).</text>
        <dbReference type="EC" id="3.4.19.12"/>
    </reaction>
</comment>
<evidence type="ECO:0000256" key="4">
    <source>
        <dbReference type="ARBA" id="ARBA00022670"/>
    </source>
</evidence>
<feature type="domain" description="OTU" evidence="13">
    <location>
        <begin position="151"/>
        <end position="272"/>
    </location>
</feature>
<evidence type="ECO:0000259" key="13">
    <source>
        <dbReference type="PROSITE" id="PS50802"/>
    </source>
</evidence>
<evidence type="ECO:0000313" key="15">
    <source>
        <dbReference type="Proteomes" id="UP000016931"/>
    </source>
</evidence>
<keyword evidence="8 11" id="KW-0378">Hydrolase</keyword>
<dbReference type="GO" id="GO:0004843">
    <property type="term" value="F:cysteine-type deubiquitinase activity"/>
    <property type="evidence" value="ECO:0007669"/>
    <property type="project" value="UniProtKB-UniRule"/>
</dbReference>
<dbReference type="Pfam" id="PF02338">
    <property type="entry name" value="OTU"/>
    <property type="match status" value="1"/>
</dbReference>
<organism evidence="14 15">
    <name type="scientific">Sphaerulina musiva (strain SO2202)</name>
    <name type="common">Poplar stem canker fungus</name>
    <name type="synonym">Septoria musiva</name>
    <dbReference type="NCBI Taxonomy" id="692275"/>
    <lineage>
        <taxon>Eukaryota</taxon>
        <taxon>Fungi</taxon>
        <taxon>Dikarya</taxon>
        <taxon>Ascomycota</taxon>
        <taxon>Pezizomycotina</taxon>
        <taxon>Dothideomycetes</taxon>
        <taxon>Dothideomycetidae</taxon>
        <taxon>Mycosphaerellales</taxon>
        <taxon>Mycosphaerellaceae</taxon>
        <taxon>Sphaerulina</taxon>
    </lineage>
</organism>
<feature type="region of interest" description="Disordered" evidence="12">
    <location>
        <begin position="84"/>
        <end position="143"/>
    </location>
</feature>
<evidence type="ECO:0000256" key="1">
    <source>
        <dbReference type="ARBA" id="ARBA00000707"/>
    </source>
</evidence>
<dbReference type="PROSITE" id="PS50802">
    <property type="entry name" value="OTU"/>
    <property type="match status" value="1"/>
</dbReference>
<dbReference type="GO" id="GO:0036503">
    <property type="term" value="P:ERAD pathway"/>
    <property type="evidence" value="ECO:0007669"/>
    <property type="project" value="TreeGrafter"/>
</dbReference>
<evidence type="ECO:0000256" key="2">
    <source>
        <dbReference type="ARBA" id="ARBA00004496"/>
    </source>
</evidence>
<dbReference type="GO" id="GO:0030968">
    <property type="term" value="P:endoplasmic reticulum unfolded protein response"/>
    <property type="evidence" value="ECO:0007669"/>
    <property type="project" value="TreeGrafter"/>
</dbReference>
<keyword evidence="3 11" id="KW-0963">Cytoplasm</keyword>
<reference evidence="14 15" key="1">
    <citation type="journal article" date="2012" name="PLoS Pathog.">
        <title>Diverse lifestyles and strategies of plant pathogenesis encoded in the genomes of eighteen Dothideomycetes fungi.</title>
        <authorList>
            <person name="Ohm R.A."/>
            <person name="Feau N."/>
            <person name="Henrissat B."/>
            <person name="Schoch C.L."/>
            <person name="Horwitz B.A."/>
            <person name="Barry K.W."/>
            <person name="Condon B.J."/>
            <person name="Copeland A.C."/>
            <person name="Dhillon B."/>
            <person name="Glaser F."/>
            <person name="Hesse C.N."/>
            <person name="Kosti I."/>
            <person name="LaButti K."/>
            <person name="Lindquist E.A."/>
            <person name="Lucas S."/>
            <person name="Salamov A.A."/>
            <person name="Bradshaw R.E."/>
            <person name="Ciuffetti L."/>
            <person name="Hamelin R.C."/>
            <person name="Kema G.H.J."/>
            <person name="Lawrence C."/>
            <person name="Scott J.A."/>
            <person name="Spatafora J.W."/>
            <person name="Turgeon B.G."/>
            <person name="de Wit P.J.G.M."/>
            <person name="Zhong S."/>
            <person name="Goodwin S.B."/>
            <person name="Grigoriev I.V."/>
        </authorList>
    </citation>
    <scope>NUCLEOTIDE SEQUENCE [LARGE SCALE GENOMIC DNA]</scope>
    <source>
        <strain evidence="14 15">SO2202</strain>
    </source>
</reference>
<evidence type="ECO:0000256" key="9">
    <source>
        <dbReference type="ARBA" id="ARBA00022807"/>
    </source>
</evidence>
<keyword evidence="15" id="KW-1185">Reference proteome</keyword>